<evidence type="ECO:0008006" key="4">
    <source>
        <dbReference type="Google" id="ProtNLM"/>
    </source>
</evidence>
<reference evidence="3" key="1">
    <citation type="submission" date="2018-03" db="EMBL/GenBank/DDBJ databases">
        <authorList>
            <person name="Blom J."/>
        </authorList>
    </citation>
    <scope>NUCLEOTIDE SEQUENCE [LARGE SCALE GENOMIC DNA]</scope>
    <source>
        <strain evidence="3">KPC-SM-21</strain>
    </source>
</reference>
<keyword evidence="1" id="KW-1133">Transmembrane helix</keyword>
<keyword evidence="1" id="KW-0812">Transmembrane</keyword>
<proteinExistence type="predicted"/>
<dbReference type="EMBL" id="OOGT01000023">
    <property type="protein sequence ID" value="SPL69629.1"/>
    <property type="molecule type" value="Genomic_DNA"/>
</dbReference>
<organism evidence="2 3">
    <name type="scientific">Acinetobacter stercoris</name>
    <dbReference type="NCBI Taxonomy" id="2126983"/>
    <lineage>
        <taxon>Bacteria</taxon>
        <taxon>Pseudomonadati</taxon>
        <taxon>Pseudomonadota</taxon>
        <taxon>Gammaproteobacteria</taxon>
        <taxon>Moraxellales</taxon>
        <taxon>Moraxellaceae</taxon>
        <taxon>Acinetobacter</taxon>
    </lineage>
</organism>
<dbReference type="InParanoid" id="A0A2U3MWE8"/>
<dbReference type="RefSeq" id="WP_121973150.1">
    <property type="nucleotide sequence ID" value="NZ_OOGT01000023.1"/>
</dbReference>
<dbReference type="Gene3D" id="3.30.1390.10">
    <property type="match status" value="1"/>
</dbReference>
<keyword evidence="3" id="KW-1185">Reference proteome</keyword>
<dbReference type="OrthoDB" id="6695471at2"/>
<name>A0A2U3MWE8_9GAMM</name>
<evidence type="ECO:0000313" key="2">
    <source>
        <dbReference type="EMBL" id="SPL69629.1"/>
    </source>
</evidence>
<keyword evidence="1" id="KW-0472">Membrane</keyword>
<evidence type="ECO:0000313" key="3">
    <source>
        <dbReference type="Proteomes" id="UP000245974"/>
    </source>
</evidence>
<protein>
    <recommendedName>
        <fullName evidence="4">50S ribosomal protein L7/L12</fullName>
    </recommendedName>
</protein>
<gene>
    <name evidence="2" type="ORF">KPC_0807</name>
</gene>
<accession>A0A2U3MWE8</accession>
<dbReference type="Proteomes" id="UP000245974">
    <property type="component" value="Unassembled WGS sequence"/>
</dbReference>
<dbReference type="AlphaFoldDB" id="A0A2U3MWE8"/>
<sequence>MNKISDQAINETLNLIRQNRKIEAIKFLMEHSNLGLKESKDFVDALQANPELKQIKSDKHQSVSHHLYQDNIDTYRKIRINLTTQDVWIIDHEGQKILIDEHHPLWNAALTKFGGKVYPTKSEYLETIRNKNTELDQQSTTLQRYTEDKSSTALHTHIPPTIGVEKRKPIFNMITLILICTVIIVSIAIVLQH</sequence>
<evidence type="ECO:0000256" key="1">
    <source>
        <dbReference type="SAM" id="Phobius"/>
    </source>
</evidence>
<feature type="transmembrane region" description="Helical" evidence="1">
    <location>
        <begin position="170"/>
        <end position="191"/>
    </location>
</feature>
<dbReference type="InterPro" id="IPR014719">
    <property type="entry name" value="Ribosomal_bL12_C/ClpS-like"/>
</dbReference>